<evidence type="ECO:0000313" key="5">
    <source>
        <dbReference type="EMBL" id="TMR29735.1"/>
    </source>
</evidence>
<dbReference type="Gene3D" id="3.10.180.10">
    <property type="entry name" value="2,3-Dihydroxybiphenyl 1,2-Dioxygenase, domain 1"/>
    <property type="match status" value="1"/>
</dbReference>
<dbReference type="InterPro" id="IPR000335">
    <property type="entry name" value="Bleomycin-R"/>
</dbReference>
<protein>
    <recommendedName>
        <fullName evidence="2">Bleomycin resistance protein</fullName>
    </recommendedName>
</protein>
<keyword evidence="3" id="KW-0046">Antibiotic resistance</keyword>
<comment type="caution">
    <text evidence="5">The sequence shown here is derived from an EMBL/GenBank/DDBJ whole genome shotgun (WGS) entry which is preliminary data.</text>
</comment>
<comment type="similarity">
    <text evidence="1">Belongs to the bleomycin resistance protein family.</text>
</comment>
<dbReference type="PROSITE" id="PS51819">
    <property type="entry name" value="VOC"/>
    <property type="match status" value="1"/>
</dbReference>
<sequence>MDSEVRFENVAPVIPVRDLASALDRYRALGFTARRSEDDHHYGFVDWGPVSLHLTQWDEHDPARTGAAVYLYVSDAAALHAQWARTGVPGRLGEPVDTPYGLREFAYVDPEGTLHRVGSAIP</sequence>
<evidence type="ECO:0000259" key="4">
    <source>
        <dbReference type="PROSITE" id="PS51819"/>
    </source>
</evidence>
<dbReference type="Pfam" id="PF00903">
    <property type="entry name" value="Glyoxalase"/>
    <property type="match status" value="1"/>
</dbReference>
<dbReference type="Proteomes" id="UP000305238">
    <property type="component" value="Unassembled WGS sequence"/>
</dbReference>
<accession>A0A5S4G9P2</accession>
<dbReference type="InterPro" id="IPR037523">
    <property type="entry name" value="VOC_core"/>
</dbReference>
<evidence type="ECO:0000256" key="1">
    <source>
        <dbReference type="ARBA" id="ARBA00011051"/>
    </source>
</evidence>
<keyword evidence="6" id="KW-1185">Reference proteome</keyword>
<gene>
    <name evidence="5" type="ORF">ETD96_35040</name>
</gene>
<organism evidence="5 6">
    <name type="scientific">Actinomadura geliboluensis</name>
    <dbReference type="NCBI Taxonomy" id="882440"/>
    <lineage>
        <taxon>Bacteria</taxon>
        <taxon>Bacillati</taxon>
        <taxon>Actinomycetota</taxon>
        <taxon>Actinomycetes</taxon>
        <taxon>Streptosporangiales</taxon>
        <taxon>Thermomonosporaceae</taxon>
        <taxon>Actinomadura</taxon>
    </lineage>
</organism>
<dbReference type="InterPro" id="IPR029068">
    <property type="entry name" value="Glyas_Bleomycin-R_OHBP_Dase"/>
</dbReference>
<dbReference type="RefSeq" id="WP_138640771.1">
    <property type="nucleotide sequence ID" value="NZ_JBIAFF010000009.1"/>
</dbReference>
<dbReference type="AlphaFoldDB" id="A0A5S4G9P2"/>
<evidence type="ECO:0000313" key="6">
    <source>
        <dbReference type="Proteomes" id="UP000305238"/>
    </source>
</evidence>
<name>A0A5S4G9P2_9ACTN</name>
<dbReference type="EMBL" id="VCKZ01000370">
    <property type="protein sequence ID" value="TMR29735.1"/>
    <property type="molecule type" value="Genomic_DNA"/>
</dbReference>
<dbReference type="SUPFAM" id="SSF54593">
    <property type="entry name" value="Glyoxalase/Bleomycin resistance protein/Dihydroxybiphenyl dioxygenase"/>
    <property type="match status" value="1"/>
</dbReference>
<evidence type="ECO:0000256" key="2">
    <source>
        <dbReference type="ARBA" id="ARBA00021572"/>
    </source>
</evidence>
<dbReference type="CDD" id="cd08349">
    <property type="entry name" value="BLMA_like"/>
    <property type="match status" value="1"/>
</dbReference>
<proteinExistence type="inferred from homology"/>
<feature type="domain" description="VOC" evidence="4">
    <location>
        <begin position="6"/>
        <end position="120"/>
    </location>
</feature>
<reference evidence="5 6" key="1">
    <citation type="submission" date="2019-05" db="EMBL/GenBank/DDBJ databases">
        <title>Draft genome sequence of Actinomadura geliboluensis A8036.</title>
        <authorList>
            <person name="Saricaoglu S."/>
            <person name="Isik K."/>
        </authorList>
    </citation>
    <scope>NUCLEOTIDE SEQUENCE [LARGE SCALE GENOMIC DNA]</scope>
    <source>
        <strain evidence="5 6">A8036</strain>
    </source>
</reference>
<dbReference type="OrthoDB" id="6624781at2"/>
<dbReference type="InterPro" id="IPR004360">
    <property type="entry name" value="Glyas_Fos-R_dOase_dom"/>
</dbReference>
<evidence type="ECO:0000256" key="3">
    <source>
        <dbReference type="ARBA" id="ARBA00023251"/>
    </source>
</evidence>
<dbReference type="GO" id="GO:0046677">
    <property type="term" value="P:response to antibiotic"/>
    <property type="evidence" value="ECO:0007669"/>
    <property type="project" value="UniProtKB-KW"/>
</dbReference>